<organism evidence="3 4">
    <name type="scientific">Exophiala aquamarina CBS 119918</name>
    <dbReference type="NCBI Taxonomy" id="1182545"/>
    <lineage>
        <taxon>Eukaryota</taxon>
        <taxon>Fungi</taxon>
        <taxon>Dikarya</taxon>
        <taxon>Ascomycota</taxon>
        <taxon>Pezizomycotina</taxon>
        <taxon>Eurotiomycetes</taxon>
        <taxon>Chaetothyriomycetidae</taxon>
        <taxon>Chaetothyriales</taxon>
        <taxon>Herpotrichiellaceae</taxon>
        <taxon>Exophiala</taxon>
    </lineage>
</organism>
<dbReference type="AlphaFoldDB" id="A0A072PIH2"/>
<feature type="chain" id="PRO_5001681675" description="Beta-glucuronidase C-terminal domain-containing protein" evidence="1">
    <location>
        <begin position="20"/>
        <end position="553"/>
    </location>
</feature>
<dbReference type="RefSeq" id="XP_013261713.1">
    <property type="nucleotide sequence ID" value="XM_013406259.1"/>
</dbReference>
<feature type="domain" description="Beta-glucuronidase C-terminal" evidence="2">
    <location>
        <begin position="428"/>
        <end position="548"/>
    </location>
</feature>
<comment type="caution">
    <text evidence="3">The sequence shown here is derived from an EMBL/GenBank/DDBJ whole genome shotgun (WGS) entry which is preliminary data.</text>
</comment>
<dbReference type="Proteomes" id="UP000027920">
    <property type="component" value="Unassembled WGS sequence"/>
</dbReference>
<dbReference type="Gene3D" id="3.20.20.80">
    <property type="entry name" value="Glycosidases"/>
    <property type="match status" value="1"/>
</dbReference>
<dbReference type="GeneID" id="25278900"/>
<dbReference type="PANTHER" id="PTHR36183:SF2">
    <property type="entry name" value="BETA-GLUCURONIDASE C-TERMINAL DOMAIN-CONTAINING PROTEIN"/>
    <property type="match status" value="1"/>
</dbReference>
<gene>
    <name evidence="3" type="ORF">A1O9_03967</name>
</gene>
<evidence type="ECO:0000256" key="1">
    <source>
        <dbReference type="SAM" id="SignalP"/>
    </source>
</evidence>
<sequence>MLISAIVAGGAVLAKPVACVTIPLSLTPPKNTSQPVLESFVSFSIEFSSFPDFAGNSSHPNDFSYNLLKNLGDLQGSNPIIRVGGNTQDYATFNASQSEQLVGTFNFNRSRDYPTTISIGPSYFDSYSTWPNISYIHGFNLGKNGSAGHDTLVGTVPLVCKALASSPDSNNERLAYWQLGNEPDLFKTSSQGPVRPSWWNETDYVQEWLNKTHIIRDLVQKNCPEILPQDKFRFYGPSFAGTGNSLNMITTWKKGIDADQDISFVDSHNYIGGATQPGVTLQGTLMNHSSTAASVKKHLNESRILLSQGVTQPYILGETNSLYNEGAPGLSNSFGAALWGLDFNLHCAANNIRRVHMHQGTNYRYASWQPLETVNETLGTKAPYYGNIAVATFLGNPNTGSGRRREKAENVSVAEIDLAANASIYHSAYAAYLGGRLTRVAVIQMRAYNYSTTAEDSSTPRQRPIETFEFQLDGEQAAAAAVKSAVAERLIANGSDAITGVTFGGYSFNHDLDEGRPVLLKNVSASEPVQIQQGGRFAVDVPWSSAVILSFAY</sequence>
<dbReference type="PANTHER" id="PTHR36183">
    <property type="entry name" value="BETA-GLUCURONIDASE"/>
    <property type="match status" value="1"/>
</dbReference>
<dbReference type="InterPro" id="IPR017853">
    <property type="entry name" value="GH"/>
</dbReference>
<dbReference type="Gene3D" id="2.60.40.1180">
    <property type="entry name" value="Golgi alpha-mannosidase II"/>
    <property type="match status" value="1"/>
</dbReference>
<dbReference type="VEuPathDB" id="FungiDB:A1O9_03967"/>
<dbReference type="SUPFAM" id="SSF51445">
    <property type="entry name" value="(Trans)glycosidases"/>
    <property type="match status" value="1"/>
</dbReference>
<protein>
    <recommendedName>
        <fullName evidence="2">Beta-glucuronidase C-terminal domain-containing protein</fullName>
    </recommendedName>
</protein>
<dbReference type="HOGENOM" id="CLU_022148_0_0_1"/>
<dbReference type="InterPro" id="IPR013780">
    <property type="entry name" value="Glyco_hydro_b"/>
</dbReference>
<name>A0A072PIH2_9EURO</name>
<dbReference type="InterPro" id="IPR052974">
    <property type="entry name" value="GH79_Enzymes"/>
</dbReference>
<reference evidence="3 4" key="1">
    <citation type="submission" date="2013-03" db="EMBL/GenBank/DDBJ databases">
        <title>The Genome Sequence of Exophiala aquamarina CBS 119918.</title>
        <authorList>
            <consortium name="The Broad Institute Genomics Platform"/>
            <person name="Cuomo C."/>
            <person name="de Hoog S."/>
            <person name="Gorbushina A."/>
            <person name="Walker B."/>
            <person name="Young S.K."/>
            <person name="Zeng Q."/>
            <person name="Gargeya S."/>
            <person name="Fitzgerald M."/>
            <person name="Haas B."/>
            <person name="Abouelleil A."/>
            <person name="Allen A.W."/>
            <person name="Alvarado L."/>
            <person name="Arachchi H.M."/>
            <person name="Berlin A.M."/>
            <person name="Chapman S.B."/>
            <person name="Gainer-Dewar J."/>
            <person name="Goldberg J."/>
            <person name="Griggs A."/>
            <person name="Gujja S."/>
            <person name="Hansen M."/>
            <person name="Howarth C."/>
            <person name="Imamovic A."/>
            <person name="Ireland A."/>
            <person name="Larimer J."/>
            <person name="McCowan C."/>
            <person name="Murphy C."/>
            <person name="Pearson M."/>
            <person name="Poon T.W."/>
            <person name="Priest M."/>
            <person name="Roberts A."/>
            <person name="Saif S."/>
            <person name="Shea T."/>
            <person name="Sisk P."/>
            <person name="Sykes S."/>
            <person name="Wortman J."/>
            <person name="Nusbaum C."/>
            <person name="Birren B."/>
        </authorList>
    </citation>
    <scope>NUCLEOTIDE SEQUENCE [LARGE SCALE GENOMIC DNA]</scope>
    <source>
        <strain evidence="3 4">CBS 119918</strain>
    </source>
</reference>
<evidence type="ECO:0000313" key="3">
    <source>
        <dbReference type="EMBL" id="KEF59123.1"/>
    </source>
</evidence>
<dbReference type="InterPro" id="IPR031728">
    <property type="entry name" value="GlcAase_C"/>
</dbReference>
<keyword evidence="1" id="KW-0732">Signal</keyword>
<proteinExistence type="predicted"/>
<evidence type="ECO:0000259" key="2">
    <source>
        <dbReference type="Pfam" id="PF16862"/>
    </source>
</evidence>
<feature type="signal peptide" evidence="1">
    <location>
        <begin position="1"/>
        <end position="19"/>
    </location>
</feature>
<accession>A0A072PIH2</accession>
<dbReference type="EMBL" id="AMGV01000003">
    <property type="protein sequence ID" value="KEF59123.1"/>
    <property type="molecule type" value="Genomic_DNA"/>
</dbReference>
<dbReference type="Pfam" id="PF16862">
    <property type="entry name" value="Glyco_hydro_79C"/>
    <property type="match status" value="1"/>
</dbReference>
<dbReference type="OrthoDB" id="2796951at2759"/>
<evidence type="ECO:0000313" key="4">
    <source>
        <dbReference type="Proteomes" id="UP000027920"/>
    </source>
</evidence>
<keyword evidence="4" id="KW-1185">Reference proteome</keyword>